<organism evidence="2 3">
    <name type="scientific">Botryosphaeria dothidea</name>
    <dbReference type="NCBI Taxonomy" id="55169"/>
    <lineage>
        <taxon>Eukaryota</taxon>
        <taxon>Fungi</taxon>
        <taxon>Dikarya</taxon>
        <taxon>Ascomycota</taxon>
        <taxon>Pezizomycotina</taxon>
        <taxon>Dothideomycetes</taxon>
        <taxon>Dothideomycetes incertae sedis</taxon>
        <taxon>Botryosphaeriales</taxon>
        <taxon>Botryosphaeriaceae</taxon>
        <taxon>Botryosphaeria</taxon>
    </lineage>
</organism>
<evidence type="ECO:0000313" key="3">
    <source>
        <dbReference type="Proteomes" id="UP000572817"/>
    </source>
</evidence>
<dbReference type="OrthoDB" id="5135333at2759"/>
<name>A0A8H4J5G9_9PEZI</name>
<feature type="domain" description="Heterokaryon incompatibility" evidence="1">
    <location>
        <begin position="232"/>
        <end position="386"/>
    </location>
</feature>
<dbReference type="AlphaFoldDB" id="A0A8H4J5G9"/>
<sequence>MDELGLCEFCSAHDFDFLRGPTKEDLQNLRAGSYNPSLHPFRNQMGASELTKLGTVDRIRESAQTCGLCLLFIEILDEAGIPDILASKGARSEVCFSQLVNFVQFRRTDGDIMRYRTRRLGLVFGEQRGDRPATVYNCVQACEIGASRRDAERPFSGREESLQLMFAGRKRPELVDMEWPRRWLRKCMQCHGVKCMPRASRASGKASVFRLIDVHAMCVRTFMDVDWIDQQYTALSYVWGTGQQMMLTTTNYAELETSGSIDERCAQTIKDAALVTRELGVDLLWVDALCIVQDSEEDKKIQIEYMATIYRSAVLTIVAAAGSNVNHGLPGLRSPRTKLQNEAVVELPGDGRPGFSLMKVLSTTKSPSEQPLGTVTWNRRGWTYQESVLSRRMLTFTEQQILWSCRQTQWEEEVDLEDDSVTVEYAYSTQHISVLDQGVESLTRLREDKYLSRLVKMFSEFNKRELSYEGDRPDAFAAVTEEYSDLSGQALLWGLPCFRFELALCWESIAEDKIVARRTAVTTLPRTSLNRRVPIPSWTWMGWTGELLINCDDTDIELGMRPGVSAYVLRNRPLRLLKVSDIRSDNENYDPETAFWPIDSSTVTLKQVHDNLPFFTWMQLSETPDDQLIFFWTEVAMFYSGYKNDKVFATSWRKVIDDSGTVVGELGRSSDGHESAAVEDITGPYEFILVAHNRGPVPPSRAETFMMVEVFHVYPVVKIG</sequence>
<proteinExistence type="predicted"/>
<accession>A0A8H4J5G9</accession>
<dbReference type="PANTHER" id="PTHR33112">
    <property type="entry name" value="DOMAIN PROTEIN, PUTATIVE-RELATED"/>
    <property type="match status" value="1"/>
</dbReference>
<dbReference type="Pfam" id="PF06985">
    <property type="entry name" value="HET"/>
    <property type="match status" value="1"/>
</dbReference>
<comment type="caution">
    <text evidence="2">The sequence shown here is derived from an EMBL/GenBank/DDBJ whole genome shotgun (WGS) entry which is preliminary data.</text>
</comment>
<protein>
    <recommendedName>
        <fullName evidence="1">Heterokaryon incompatibility domain-containing protein</fullName>
    </recommendedName>
</protein>
<keyword evidence="3" id="KW-1185">Reference proteome</keyword>
<evidence type="ECO:0000313" key="2">
    <source>
        <dbReference type="EMBL" id="KAF4313581.1"/>
    </source>
</evidence>
<evidence type="ECO:0000259" key="1">
    <source>
        <dbReference type="Pfam" id="PF06985"/>
    </source>
</evidence>
<dbReference type="Proteomes" id="UP000572817">
    <property type="component" value="Unassembled WGS sequence"/>
</dbReference>
<dbReference type="EMBL" id="WWBZ02000001">
    <property type="protein sequence ID" value="KAF4313581.1"/>
    <property type="molecule type" value="Genomic_DNA"/>
</dbReference>
<dbReference type="PANTHER" id="PTHR33112:SF14">
    <property type="entry name" value="HETEROKARYON INCOMPATIBILITY DOMAIN-CONTAINING PROTEIN"/>
    <property type="match status" value="1"/>
</dbReference>
<reference evidence="2" key="1">
    <citation type="submission" date="2020-04" db="EMBL/GenBank/DDBJ databases">
        <title>Genome Assembly and Annotation of Botryosphaeria dothidea sdau 11-99, a Latent Pathogen of Apple Fruit Ring Rot in China.</title>
        <authorList>
            <person name="Yu C."/>
            <person name="Diao Y."/>
            <person name="Lu Q."/>
            <person name="Zhao J."/>
            <person name="Cui S."/>
            <person name="Peng C."/>
            <person name="He B."/>
            <person name="Liu H."/>
        </authorList>
    </citation>
    <scope>NUCLEOTIDE SEQUENCE [LARGE SCALE GENOMIC DNA]</scope>
    <source>
        <strain evidence="2">Sdau11-99</strain>
    </source>
</reference>
<dbReference type="InterPro" id="IPR010730">
    <property type="entry name" value="HET"/>
</dbReference>
<gene>
    <name evidence="2" type="ORF">GTA08_BOTSDO01262</name>
</gene>